<dbReference type="EMBL" id="JANBPT010000645">
    <property type="protein sequence ID" value="KAJ1915174.1"/>
    <property type="molecule type" value="Genomic_DNA"/>
</dbReference>
<dbReference type="SUPFAM" id="SSF143410">
    <property type="entry name" value="DOPA-like"/>
    <property type="match status" value="1"/>
</dbReference>
<dbReference type="OrthoDB" id="9970095at2759"/>
<dbReference type="Gene3D" id="3.30.70.1240">
    <property type="entry name" value="DOPA-like domains"/>
    <property type="match status" value="1"/>
</dbReference>
<gene>
    <name evidence="1" type="ORF">IWQ60_008543</name>
</gene>
<dbReference type="Pfam" id="PF08883">
    <property type="entry name" value="DOPA_dioxygen"/>
    <property type="match status" value="1"/>
</dbReference>
<dbReference type="PANTHER" id="PTHR36423">
    <property type="entry name" value="AFR070WP"/>
    <property type="match status" value="1"/>
</dbReference>
<evidence type="ECO:0000313" key="1">
    <source>
        <dbReference type="EMBL" id="KAJ1915174.1"/>
    </source>
</evidence>
<keyword evidence="2" id="KW-1185">Reference proteome</keyword>
<name>A0A9W7ZXF3_9FUNG</name>
<evidence type="ECO:0000313" key="2">
    <source>
        <dbReference type="Proteomes" id="UP001150569"/>
    </source>
</evidence>
<dbReference type="InterPro" id="IPR023389">
    <property type="entry name" value="DOPA-like_sf"/>
</dbReference>
<sequence length="125" mass="13975">MASATIFPSPIAAYDIHVYFDHTNVDQTQIAQQFHAHIAKTFPNLRLFGLCRGPVGPHVTGMFQGIIGTPEEFGAVVPWLTLNRRGLSILLHPHTGDDVADHSIYAIWIGDQMPINLDVLRRLRH</sequence>
<organism evidence="1 2">
    <name type="scientific">Tieghemiomyces parasiticus</name>
    <dbReference type="NCBI Taxonomy" id="78921"/>
    <lineage>
        <taxon>Eukaryota</taxon>
        <taxon>Fungi</taxon>
        <taxon>Fungi incertae sedis</taxon>
        <taxon>Zoopagomycota</taxon>
        <taxon>Kickxellomycotina</taxon>
        <taxon>Dimargaritomycetes</taxon>
        <taxon>Dimargaritales</taxon>
        <taxon>Dimargaritaceae</taxon>
        <taxon>Tieghemiomyces</taxon>
    </lineage>
</organism>
<dbReference type="AlphaFoldDB" id="A0A9W7ZXF3"/>
<dbReference type="Proteomes" id="UP001150569">
    <property type="component" value="Unassembled WGS sequence"/>
</dbReference>
<protein>
    <recommendedName>
        <fullName evidence="3">DOPA 4,5-dioxygenase</fullName>
    </recommendedName>
</protein>
<dbReference type="PIRSF" id="PIRSF028139">
    <property type="entry name" value="DOPA-diox_rel_Mll2280"/>
    <property type="match status" value="1"/>
</dbReference>
<reference evidence="1" key="1">
    <citation type="submission" date="2022-07" db="EMBL/GenBank/DDBJ databases">
        <title>Phylogenomic reconstructions and comparative analyses of Kickxellomycotina fungi.</title>
        <authorList>
            <person name="Reynolds N.K."/>
            <person name="Stajich J.E."/>
            <person name="Barry K."/>
            <person name="Grigoriev I.V."/>
            <person name="Crous P."/>
            <person name="Smith M.E."/>
        </authorList>
    </citation>
    <scope>NUCLEOTIDE SEQUENCE</scope>
    <source>
        <strain evidence="1">RSA 861</strain>
    </source>
</reference>
<proteinExistence type="predicted"/>
<evidence type="ECO:0008006" key="3">
    <source>
        <dbReference type="Google" id="ProtNLM"/>
    </source>
</evidence>
<dbReference type="InterPro" id="IPR014980">
    <property type="entry name" value="DOPA_dioxygen"/>
</dbReference>
<dbReference type="PANTHER" id="PTHR36423:SF2">
    <property type="entry name" value="AFR070WP"/>
    <property type="match status" value="1"/>
</dbReference>
<accession>A0A9W7ZXF3</accession>
<comment type="caution">
    <text evidence="1">The sequence shown here is derived from an EMBL/GenBank/DDBJ whole genome shotgun (WGS) entry which is preliminary data.</text>
</comment>